<feature type="non-terminal residue" evidence="2">
    <location>
        <position position="1"/>
    </location>
</feature>
<proteinExistence type="predicted"/>
<dbReference type="EMBL" id="BARU01006090">
    <property type="protein sequence ID" value="GAH45014.1"/>
    <property type="molecule type" value="Genomic_DNA"/>
</dbReference>
<evidence type="ECO:0000256" key="1">
    <source>
        <dbReference type="SAM" id="MobiDB-lite"/>
    </source>
</evidence>
<organism evidence="2">
    <name type="scientific">marine sediment metagenome</name>
    <dbReference type="NCBI Taxonomy" id="412755"/>
    <lineage>
        <taxon>unclassified sequences</taxon>
        <taxon>metagenomes</taxon>
        <taxon>ecological metagenomes</taxon>
    </lineage>
</organism>
<feature type="compositionally biased region" description="Basic and acidic residues" evidence="1">
    <location>
        <begin position="24"/>
        <end position="52"/>
    </location>
</feature>
<gene>
    <name evidence="2" type="ORF">S03H2_11964</name>
</gene>
<protein>
    <submittedName>
        <fullName evidence="2">Uncharacterized protein</fullName>
    </submittedName>
</protein>
<name>X1GTU9_9ZZZZ</name>
<dbReference type="AlphaFoldDB" id="X1GTU9"/>
<sequence>PHRRCIVPTWQQMHFMRQLKTIKAKREPQKAAVKSKEKIAANAKDDKNRRQTADYGYG</sequence>
<accession>X1GTU9</accession>
<reference evidence="2" key="1">
    <citation type="journal article" date="2014" name="Front. Microbiol.">
        <title>High frequency of phylogenetically diverse reductive dehalogenase-homologous genes in deep subseafloor sedimentary metagenomes.</title>
        <authorList>
            <person name="Kawai M."/>
            <person name="Futagami T."/>
            <person name="Toyoda A."/>
            <person name="Takaki Y."/>
            <person name="Nishi S."/>
            <person name="Hori S."/>
            <person name="Arai W."/>
            <person name="Tsubouchi T."/>
            <person name="Morono Y."/>
            <person name="Uchiyama I."/>
            <person name="Ito T."/>
            <person name="Fujiyama A."/>
            <person name="Inagaki F."/>
            <person name="Takami H."/>
        </authorList>
    </citation>
    <scope>NUCLEOTIDE SEQUENCE</scope>
    <source>
        <strain evidence="2">Expedition CK06-06</strain>
    </source>
</reference>
<feature type="region of interest" description="Disordered" evidence="1">
    <location>
        <begin position="23"/>
        <end position="58"/>
    </location>
</feature>
<evidence type="ECO:0000313" key="2">
    <source>
        <dbReference type="EMBL" id="GAH45014.1"/>
    </source>
</evidence>
<comment type="caution">
    <text evidence="2">The sequence shown here is derived from an EMBL/GenBank/DDBJ whole genome shotgun (WGS) entry which is preliminary data.</text>
</comment>